<dbReference type="InterPro" id="IPR015422">
    <property type="entry name" value="PyrdxlP-dep_Trfase_small"/>
</dbReference>
<evidence type="ECO:0000313" key="4">
    <source>
        <dbReference type="EMBL" id="ORY24877.1"/>
    </source>
</evidence>
<evidence type="ECO:0000313" key="5">
    <source>
        <dbReference type="Proteomes" id="UP000193986"/>
    </source>
</evidence>
<dbReference type="AlphaFoldDB" id="A0A1Y2ARN5"/>
<dbReference type="EMBL" id="MCFC01000063">
    <property type="protein sequence ID" value="ORY24877.1"/>
    <property type="molecule type" value="Genomic_DNA"/>
</dbReference>
<dbReference type="Gene3D" id="3.40.640.10">
    <property type="entry name" value="Type I PLP-dependent aspartate aminotransferase-like (Major domain)"/>
    <property type="match status" value="1"/>
</dbReference>
<evidence type="ECO:0000256" key="1">
    <source>
        <dbReference type="ARBA" id="ARBA00008954"/>
    </source>
</evidence>
<dbReference type="CDD" id="cd00610">
    <property type="entry name" value="OAT_like"/>
    <property type="match status" value="1"/>
</dbReference>
<dbReference type="InterPro" id="IPR015421">
    <property type="entry name" value="PyrdxlP-dep_Trfase_major"/>
</dbReference>
<dbReference type="PANTHER" id="PTHR43094">
    <property type="entry name" value="AMINOTRANSFERASE"/>
    <property type="match status" value="1"/>
</dbReference>
<dbReference type="PROSITE" id="PS00600">
    <property type="entry name" value="AA_TRANSFER_CLASS_3"/>
    <property type="match status" value="1"/>
</dbReference>
<name>A0A1Y2ARN5_9TREE</name>
<dbReference type="OrthoDB" id="10261433at2759"/>
<protein>
    <submittedName>
        <fullName evidence="4">Pyridoxal phosphate-dependent transferase</fullName>
    </submittedName>
</protein>
<accession>A0A1Y2ARN5</accession>
<dbReference type="GO" id="GO:0005829">
    <property type="term" value="C:cytosol"/>
    <property type="evidence" value="ECO:0007669"/>
    <property type="project" value="TreeGrafter"/>
</dbReference>
<dbReference type="GO" id="GO:0008483">
    <property type="term" value="F:transaminase activity"/>
    <property type="evidence" value="ECO:0007669"/>
    <property type="project" value="InterPro"/>
</dbReference>
<dbReference type="GO" id="GO:0030170">
    <property type="term" value="F:pyridoxal phosphate binding"/>
    <property type="evidence" value="ECO:0007669"/>
    <property type="project" value="InterPro"/>
</dbReference>
<sequence length="464" mass="50362">MPHPVAVPIKIGYPSTAKELSTAGRSLFYRTKTVPPLAVSGDGIYIHTADGSTVIDAFGGACVIDAISTQVATLPFVYQWSFTSQPAEDLAEYLIAHSKGYFETVNFVSGGSEANESAIKLVLQYFFLRGETQRRNFIGRDMSFHGNTIGALSLGMHKERRLPYEGIVNHGTFHHVSPCLPKHNMLPVETEDEYSTRLAVELEEKILELGPDTVAAFFAEPMVGAAAGCTKPVKGYFPKIREVCDKYGVLLVFDEIMCGMWRLGTMFAFETLGEGVSPDIMTCGKGLGAGYVSVGAMFVNKRVMQGIREGTGLSAGLWFSGHTYVGHPVTCAGALAVQRAIQEDGLAARITPLGKLLEKIIRTRLLESNSPAREAILDIRGQGLFWAVEYKSSCQRDGELPFSEKVKKISMSKGVVVSNAPDTVAKHVGDVNMIAPAFITTEVQMEVIANVFCDSVELAFVSSH</sequence>
<dbReference type="Pfam" id="PF00202">
    <property type="entry name" value="Aminotran_3"/>
    <property type="match status" value="1"/>
</dbReference>
<dbReference type="InParanoid" id="A0A1Y2ARN5"/>
<gene>
    <name evidence="4" type="ORF">BCR39DRAFT_600351</name>
</gene>
<dbReference type="STRING" id="71784.A0A1Y2ARN5"/>
<reference evidence="4 5" key="1">
    <citation type="submission" date="2016-07" db="EMBL/GenBank/DDBJ databases">
        <title>Pervasive Adenine N6-methylation of Active Genes in Fungi.</title>
        <authorList>
            <consortium name="DOE Joint Genome Institute"/>
            <person name="Mondo S.J."/>
            <person name="Dannebaum R.O."/>
            <person name="Kuo R.C."/>
            <person name="Labutti K."/>
            <person name="Haridas S."/>
            <person name="Kuo A."/>
            <person name="Salamov A."/>
            <person name="Ahrendt S.R."/>
            <person name="Lipzen A."/>
            <person name="Sullivan W."/>
            <person name="Andreopoulos W.B."/>
            <person name="Clum A."/>
            <person name="Lindquist E."/>
            <person name="Daum C."/>
            <person name="Ramamoorthy G.K."/>
            <person name="Gryganskyi A."/>
            <person name="Culley D."/>
            <person name="Magnuson J.K."/>
            <person name="James T.Y."/>
            <person name="O'Malley M.A."/>
            <person name="Stajich J.E."/>
            <person name="Spatafora J.W."/>
            <person name="Visel A."/>
            <person name="Grigoriev I.V."/>
        </authorList>
    </citation>
    <scope>NUCLEOTIDE SEQUENCE [LARGE SCALE GENOMIC DNA]</scope>
    <source>
        <strain evidence="4 5">68-887.2</strain>
    </source>
</reference>
<keyword evidence="2 3" id="KW-0663">Pyridoxal phosphate</keyword>
<evidence type="ECO:0000256" key="3">
    <source>
        <dbReference type="RuleBase" id="RU003560"/>
    </source>
</evidence>
<evidence type="ECO:0000256" key="2">
    <source>
        <dbReference type="ARBA" id="ARBA00022898"/>
    </source>
</evidence>
<dbReference type="PANTHER" id="PTHR43094:SF1">
    <property type="entry name" value="AMINOTRANSFERASE CLASS-III"/>
    <property type="match status" value="1"/>
</dbReference>
<proteinExistence type="inferred from homology"/>
<dbReference type="InterPro" id="IPR015424">
    <property type="entry name" value="PyrdxlP-dep_Trfase"/>
</dbReference>
<organism evidence="4 5">
    <name type="scientific">Naematelia encephala</name>
    <dbReference type="NCBI Taxonomy" id="71784"/>
    <lineage>
        <taxon>Eukaryota</taxon>
        <taxon>Fungi</taxon>
        <taxon>Dikarya</taxon>
        <taxon>Basidiomycota</taxon>
        <taxon>Agaricomycotina</taxon>
        <taxon>Tremellomycetes</taxon>
        <taxon>Tremellales</taxon>
        <taxon>Naemateliaceae</taxon>
        <taxon>Naematelia</taxon>
    </lineage>
</organism>
<dbReference type="Proteomes" id="UP000193986">
    <property type="component" value="Unassembled WGS sequence"/>
</dbReference>
<keyword evidence="5" id="KW-1185">Reference proteome</keyword>
<dbReference type="SUPFAM" id="SSF53383">
    <property type="entry name" value="PLP-dependent transferases"/>
    <property type="match status" value="1"/>
</dbReference>
<keyword evidence="4" id="KW-0808">Transferase</keyword>
<dbReference type="InterPro" id="IPR049704">
    <property type="entry name" value="Aminotrans_3_PPA_site"/>
</dbReference>
<comment type="caution">
    <text evidence="4">The sequence shown here is derived from an EMBL/GenBank/DDBJ whole genome shotgun (WGS) entry which is preliminary data.</text>
</comment>
<dbReference type="Gene3D" id="3.90.1150.10">
    <property type="entry name" value="Aspartate Aminotransferase, domain 1"/>
    <property type="match status" value="1"/>
</dbReference>
<dbReference type="InterPro" id="IPR005814">
    <property type="entry name" value="Aminotrans_3"/>
</dbReference>
<comment type="similarity">
    <text evidence="1 3">Belongs to the class-III pyridoxal-phosphate-dependent aminotransferase family.</text>
</comment>